<proteinExistence type="inferred from homology"/>
<comment type="similarity">
    <text evidence="1">Belongs to the disease resistance NB-LRR family.</text>
</comment>
<keyword evidence="11" id="KW-1185">Reference proteome</keyword>
<dbReference type="InterPro" id="IPR003591">
    <property type="entry name" value="Leu-rich_rpt_typical-subtyp"/>
</dbReference>
<dbReference type="InterPro" id="IPR027417">
    <property type="entry name" value="P-loop_NTPase"/>
</dbReference>
<name>A0AAN7IK63_QUERU</name>
<dbReference type="Proteomes" id="UP001324115">
    <property type="component" value="Unassembled WGS sequence"/>
</dbReference>
<evidence type="ECO:0000256" key="4">
    <source>
        <dbReference type="ARBA" id="ARBA00022741"/>
    </source>
</evidence>
<reference evidence="10 11" key="1">
    <citation type="journal article" date="2023" name="G3 (Bethesda)">
        <title>A haplotype-resolved chromosome-scale genome for Quercus rubra L. provides insights into the genetics of adaptive traits for red oak species.</title>
        <authorList>
            <person name="Kapoor B."/>
            <person name="Jenkins J."/>
            <person name="Schmutz J."/>
            <person name="Zhebentyayeva T."/>
            <person name="Kuelheim C."/>
            <person name="Coggeshall M."/>
            <person name="Heim C."/>
            <person name="Lasky J.R."/>
            <person name="Leites L."/>
            <person name="Islam-Faridi N."/>
            <person name="Romero-Severson J."/>
            <person name="DeLeo V.L."/>
            <person name="Lucas S.M."/>
            <person name="Lazic D."/>
            <person name="Gailing O."/>
            <person name="Carlson J."/>
            <person name="Staton M."/>
        </authorList>
    </citation>
    <scope>NUCLEOTIDE SEQUENCE [LARGE SCALE GENOMIC DNA]</scope>
    <source>
        <strain evidence="10">Pseudo-F2</strain>
    </source>
</reference>
<evidence type="ECO:0000259" key="8">
    <source>
        <dbReference type="Pfam" id="PF23247"/>
    </source>
</evidence>
<dbReference type="GO" id="GO:0043531">
    <property type="term" value="F:ADP binding"/>
    <property type="evidence" value="ECO:0007669"/>
    <property type="project" value="InterPro"/>
</dbReference>
<evidence type="ECO:0008006" key="12">
    <source>
        <dbReference type="Google" id="ProtNLM"/>
    </source>
</evidence>
<keyword evidence="4" id="KW-0547">Nucleotide-binding</keyword>
<feature type="domain" description="NB-ARC" evidence="7">
    <location>
        <begin position="143"/>
        <end position="304"/>
    </location>
</feature>
<evidence type="ECO:0000256" key="5">
    <source>
        <dbReference type="ARBA" id="ARBA00022821"/>
    </source>
</evidence>
<dbReference type="Pfam" id="PF00931">
    <property type="entry name" value="NB-ARC"/>
    <property type="match status" value="1"/>
</dbReference>
<dbReference type="SUPFAM" id="SSF52058">
    <property type="entry name" value="L domain-like"/>
    <property type="match status" value="1"/>
</dbReference>
<dbReference type="Pfam" id="PF13855">
    <property type="entry name" value="LRR_8"/>
    <property type="match status" value="1"/>
</dbReference>
<keyword evidence="3" id="KW-0677">Repeat</keyword>
<evidence type="ECO:0000313" key="10">
    <source>
        <dbReference type="EMBL" id="KAK4576548.1"/>
    </source>
</evidence>
<dbReference type="InterPro" id="IPR001611">
    <property type="entry name" value="Leu-rich_rpt"/>
</dbReference>
<dbReference type="FunFam" id="3.40.50.300:FF:001091">
    <property type="entry name" value="Probable disease resistance protein At1g61300"/>
    <property type="match status" value="1"/>
</dbReference>
<comment type="caution">
    <text evidence="10">The sequence shown here is derived from an EMBL/GenBank/DDBJ whole genome shotgun (WGS) entry which is preliminary data.</text>
</comment>
<dbReference type="FunFam" id="1.10.10.10:FF:000322">
    <property type="entry name" value="Probable disease resistance protein At1g63360"/>
    <property type="match status" value="1"/>
</dbReference>
<dbReference type="Pfam" id="PF23559">
    <property type="entry name" value="WHD_DRP"/>
    <property type="match status" value="1"/>
</dbReference>
<dbReference type="Gene3D" id="1.10.8.430">
    <property type="entry name" value="Helical domain of apoptotic protease-activating factors"/>
    <property type="match status" value="1"/>
</dbReference>
<dbReference type="InterPro" id="IPR042197">
    <property type="entry name" value="Apaf_helical"/>
</dbReference>
<dbReference type="Gene3D" id="3.80.10.10">
    <property type="entry name" value="Ribonuclease Inhibitor"/>
    <property type="match status" value="2"/>
</dbReference>
<dbReference type="SMART" id="SM00369">
    <property type="entry name" value="LRR_TYP"/>
    <property type="match status" value="3"/>
</dbReference>
<keyword evidence="2" id="KW-0433">Leucine-rich repeat</keyword>
<dbReference type="PANTHER" id="PTHR33463:SF187">
    <property type="entry name" value="AND NB-ARC DOMAIN DISEASE RESISTANCE PROTEIN, PUTATIVE-RELATED"/>
    <property type="match status" value="1"/>
</dbReference>
<sequence length="1003" mass="115753">MEILALIFGNIVPSVGEYWNYHKEADQHVKNLKRKWELLEGWKDDIKTILDSELRQGKKPKQEVKLWLQNVETIKGDIDIGQEPARWMFLSRIQKGESAFKKTKDMEELYQAGDFTDGLVLDLPERIGKMMPQSTLVGESTAQRTKEQILACLLDNEVGKIGVYGMGGIGKTTVMKEVNNFLLNESNKFESVIWVTVSKEFDLIKLLNDIACRLKLELPKFEDEIIRAAELYTALKDRRYALILDNLWETFALEKVGIPEPTSANGCKIVLTTRDLDVCRGMSCKDIKMESLSKEEARELFLHKMEYDVFNAPYLKAIAEEVLQTCARLPLAIITIAGSFKRLVHDYERRDALEQLRTSLKGFDNIEKQVHEVLKFSYERLKEENLKQCLLHCALYPEDFKIDKKELIEHLIDERIIERMKSRQAEYDRGYSMLNKLENASLLEGGIGITMFDCKKFVKMHDLVRDMVLQVASPEFMVEGHLGLEDFSDEGKWRENLVKASLMDNKISRIPSNVSPMCPNLSTLLLQRNMSLKNVPDYLFQHLHGLRVLDLSHTGIESLPNSVFSMENLTTLRLRWCRELKHVASLAKLTTLRKLDLGGTGITEVPDGLEMLVNLTYLDLDAEDLKIMPLGILPKLSRLQYLRFSCEVTVKGEEIESLKKLENVWVRFDDLYEFCSFIRSLKKGELVRYQIQVGKSVNEFFYLKFFSYRKIEEHQCYIGKSVILEECNLRRGDESLVLPEDLQFLKLKTCEDLRSLCDVPSLKHVRELKKICLSNCEGIEHVVSSTSSFSSFTDSLQTLEILELLKLKNLRGLFRKERAASAQVPLDTFSSLKVILIVECPMKKLLPLGSLLHLHNLEEIQVENCLELEEIIAEACDEFEEDEEEKEEKGMDTTKITLPKLRDLTLSNLPELKTICSSSKVIVCDSLETIKIYKCLRLKRLPLSLPRLSNGQRSPPPFLKEIEAYDKKWWESLEWDCPDIKNVLQPFIHERAYTMPYSPYMTN</sequence>
<dbReference type="GO" id="GO:0005524">
    <property type="term" value="F:ATP binding"/>
    <property type="evidence" value="ECO:0007669"/>
    <property type="project" value="UniProtKB-KW"/>
</dbReference>
<dbReference type="GO" id="GO:0006952">
    <property type="term" value="P:defense response"/>
    <property type="evidence" value="ECO:0007669"/>
    <property type="project" value="UniProtKB-KW"/>
</dbReference>
<evidence type="ECO:0000256" key="1">
    <source>
        <dbReference type="ARBA" id="ARBA00008894"/>
    </source>
</evidence>
<dbReference type="InterPro" id="IPR050905">
    <property type="entry name" value="Plant_NBS-LRR"/>
</dbReference>
<dbReference type="EMBL" id="JAXUIC010000008">
    <property type="protein sequence ID" value="KAK4576548.1"/>
    <property type="molecule type" value="Genomic_DNA"/>
</dbReference>
<dbReference type="Pfam" id="PF23247">
    <property type="entry name" value="LRR_RPS2"/>
    <property type="match status" value="1"/>
</dbReference>
<dbReference type="InterPro" id="IPR002182">
    <property type="entry name" value="NB-ARC"/>
</dbReference>
<dbReference type="InterPro" id="IPR057135">
    <property type="entry name" value="At4g27190-like_LRR"/>
</dbReference>
<accession>A0AAN7IK63</accession>
<evidence type="ECO:0000256" key="2">
    <source>
        <dbReference type="ARBA" id="ARBA00022614"/>
    </source>
</evidence>
<evidence type="ECO:0000259" key="9">
    <source>
        <dbReference type="Pfam" id="PF23559"/>
    </source>
</evidence>
<keyword evidence="6" id="KW-0067">ATP-binding</keyword>
<dbReference type="AlphaFoldDB" id="A0AAN7IK63"/>
<keyword evidence="5" id="KW-0611">Plant defense</keyword>
<dbReference type="SUPFAM" id="SSF52540">
    <property type="entry name" value="P-loop containing nucleoside triphosphate hydrolases"/>
    <property type="match status" value="1"/>
</dbReference>
<feature type="domain" description="Disease resistance protein winged helix" evidence="9">
    <location>
        <begin position="395"/>
        <end position="468"/>
    </location>
</feature>
<dbReference type="PANTHER" id="PTHR33463">
    <property type="entry name" value="NB-ARC DOMAIN-CONTAINING PROTEIN-RELATED"/>
    <property type="match status" value="1"/>
</dbReference>
<organism evidence="10 11">
    <name type="scientific">Quercus rubra</name>
    <name type="common">Northern red oak</name>
    <name type="synonym">Quercus borealis</name>
    <dbReference type="NCBI Taxonomy" id="3512"/>
    <lineage>
        <taxon>Eukaryota</taxon>
        <taxon>Viridiplantae</taxon>
        <taxon>Streptophyta</taxon>
        <taxon>Embryophyta</taxon>
        <taxon>Tracheophyta</taxon>
        <taxon>Spermatophyta</taxon>
        <taxon>Magnoliopsida</taxon>
        <taxon>eudicotyledons</taxon>
        <taxon>Gunneridae</taxon>
        <taxon>Pentapetalae</taxon>
        <taxon>rosids</taxon>
        <taxon>fabids</taxon>
        <taxon>Fagales</taxon>
        <taxon>Fagaceae</taxon>
        <taxon>Quercus</taxon>
    </lineage>
</organism>
<evidence type="ECO:0000259" key="7">
    <source>
        <dbReference type="Pfam" id="PF00931"/>
    </source>
</evidence>
<feature type="domain" description="Disease resistance protein At4g27190-like leucine-rich repeats" evidence="8">
    <location>
        <begin position="823"/>
        <end position="941"/>
    </location>
</feature>
<dbReference type="InterPro" id="IPR032675">
    <property type="entry name" value="LRR_dom_sf"/>
</dbReference>
<dbReference type="PRINTS" id="PR00364">
    <property type="entry name" value="DISEASERSIST"/>
</dbReference>
<dbReference type="Gene3D" id="3.40.50.300">
    <property type="entry name" value="P-loop containing nucleotide triphosphate hydrolases"/>
    <property type="match status" value="1"/>
</dbReference>
<evidence type="ECO:0000256" key="6">
    <source>
        <dbReference type="ARBA" id="ARBA00022840"/>
    </source>
</evidence>
<evidence type="ECO:0000313" key="11">
    <source>
        <dbReference type="Proteomes" id="UP001324115"/>
    </source>
</evidence>
<dbReference type="InterPro" id="IPR058922">
    <property type="entry name" value="WHD_DRP"/>
</dbReference>
<dbReference type="PROSITE" id="PS51450">
    <property type="entry name" value="LRR"/>
    <property type="match status" value="1"/>
</dbReference>
<protein>
    <recommendedName>
        <fullName evidence="12">CC-NBS-LRR protein</fullName>
    </recommendedName>
</protein>
<gene>
    <name evidence="10" type="ORF">RGQ29_027194</name>
</gene>
<evidence type="ECO:0000256" key="3">
    <source>
        <dbReference type="ARBA" id="ARBA00022737"/>
    </source>
</evidence>